<proteinExistence type="predicted"/>
<comment type="caution">
    <text evidence="2">The sequence shown here is derived from an EMBL/GenBank/DDBJ whole genome shotgun (WGS) entry which is preliminary data.</text>
</comment>
<dbReference type="PROSITE" id="PS51186">
    <property type="entry name" value="GNAT"/>
    <property type="match status" value="1"/>
</dbReference>
<dbReference type="InterPro" id="IPR000182">
    <property type="entry name" value="GNAT_dom"/>
</dbReference>
<name>A0ABQ2FHW0_9DEIO</name>
<evidence type="ECO:0000313" key="3">
    <source>
        <dbReference type="Proteomes" id="UP000604341"/>
    </source>
</evidence>
<dbReference type="SUPFAM" id="SSF55729">
    <property type="entry name" value="Acyl-CoA N-acyltransferases (Nat)"/>
    <property type="match status" value="1"/>
</dbReference>
<dbReference type="Gene3D" id="3.40.630.30">
    <property type="match status" value="1"/>
</dbReference>
<dbReference type="Proteomes" id="UP000604341">
    <property type="component" value="Unassembled WGS sequence"/>
</dbReference>
<feature type="domain" description="N-acetyltransferase" evidence="1">
    <location>
        <begin position="3"/>
        <end position="207"/>
    </location>
</feature>
<keyword evidence="3" id="KW-1185">Reference proteome</keyword>
<evidence type="ECO:0000313" key="2">
    <source>
        <dbReference type="EMBL" id="GGK90832.1"/>
    </source>
</evidence>
<protein>
    <submittedName>
        <fullName evidence="2">N-acetyltransferase</fullName>
    </submittedName>
</protein>
<dbReference type="Pfam" id="PF00583">
    <property type="entry name" value="Acetyltransf_1"/>
    <property type="match status" value="1"/>
</dbReference>
<accession>A0ABQ2FHW0</accession>
<sequence length="217" mass="23308">MTALVRPVLPSDQRAVGDIAYATGLFGDSARIFFPAPALFRALWVAAYFRGAGFAGFVAEVDAQVVGYILGAPDGGLYRAGLRRAVPDVLAALPARGVLACLPYLGRAAVWHAPHADPARFPAHLHLNLLPDARGYRLGERLLRAHLDTLAGAGVPGVQLSTTSENEAALGLYRKLGFQVIHARATRMWRPWLGRETTQLVLGLDLRGWLEDPSGPA</sequence>
<organism evidence="2 3">
    <name type="scientific">Deinococcus radiotolerans</name>
    <dbReference type="NCBI Taxonomy" id="1309407"/>
    <lineage>
        <taxon>Bacteria</taxon>
        <taxon>Thermotogati</taxon>
        <taxon>Deinococcota</taxon>
        <taxon>Deinococci</taxon>
        <taxon>Deinococcales</taxon>
        <taxon>Deinococcaceae</taxon>
        <taxon>Deinococcus</taxon>
    </lineage>
</organism>
<dbReference type="InterPro" id="IPR016181">
    <property type="entry name" value="Acyl_CoA_acyltransferase"/>
</dbReference>
<dbReference type="RefSeq" id="WP_189067524.1">
    <property type="nucleotide sequence ID" value="NZ_BMPE01000001.1"/>
</dbReference>
<dbReference type="EMBL" id="BMPE01000001">
    <property type="protein sequence ID" value="GGK90832.1"/>
    <property type="molecule type" value="Genomic_DNA"/>
</dbReference>
<evidence type="ECO:0000259" key="1">
    <source>
        <dbReference type="PROSITE" id="PS51186"/>
    </source>
</evidence>
<reference evidence="3" key="1">
    <citation type="journal article" date="2019" name="Int. J. Syst. Evol. Microbiol.">
        <title>The Global Catalogue of Microorganisms (GCM) 10K type strain sequencing project: providing services to taxonomists for standard genome sequencing and annotation.</title>
        <authorList>
            <consortium name="The Broad Institute Genomics Platform"/>
            <consortium name="The Broad Institute Genome Sequencing Center for Infectious Disease"/>
            <person name="Wu L."/>
            <person name="Ma J."/>
        </authorList>
    </citation>
    <scope>NUCLEOTIDE SEQUENCE [LARGE SCALE GENOMIC DNA]</scope>
    <source>
        <strain evidence="3">JCM 19173</strain>
    </source>
</reference>
<gene>
    <name evidence="2" type="ORF">GCM10010844_06720</name>
</gene>